<proteinExistence type="predicted"/>
<comment type="caution">
    <text evidence="2">The sequence shown here is derived from an EMBL/GenBank/DDBJ whole genome shotgun (WGS) entry which is preliminary data.</text>
</comment>
<sequence>MVAEGCVFTDGSVALRWRGIGPQLGVCSATGARQVGALAEHVTAISARASGRAPRVPSEPSDPPASLAQITPHATPHASGSLPLLLSGRTGSEPLLGLARRQ</sequence>
<accession>A0ABN2C9B1</accession>
<evidence type="ECO:0000256" key="1">
    <source>
        <dbReference type="SAM" id="MobiDB-lite"/>
    </source>
</evidence>
<reference evidence="2 3" key="1">
    <citation type="journal article" date="2019" name="Int. J. Syst. Evol. Microbiol.">
        <title>The Global Catalogue of Microorganisms (GCM) 10K type strain sequencing project: providing services to taxonomists for standard genome sequencing and annotation.</title>
        <authorList>
            <consortium name="The Broad Institute Genomics Platform"/>
            <consortium name="The Broad Institute Genome Sequencing Center for Infectious Disease"/>
            <person name="Wu L."/>
            <person name="Ma J."/>
        </authorList>
    </citation>
    <scope>NUCLEOTIDE SEQUENCE [LARGE SCALE GENOMIC DNA]</scope>
    <source>
        <strain evidence="2 3">JCM 14303</strain>
    </source>
</reference>
<gene>
    <name evidence="2" type="ORF">GCM10009741_68040</name>
</gene>
<dbReference type="Proteomes" id="UP001500363">
    <property type="component" value="Unassembled WGS sequence"/>
</dbReference>
<feature type="region of interest" description="Disordered" evidence="1">
    <location>
        <begin position="48"/>
        <end position="102"/>
    </location>
</feature>
<evidence type="ECO:0000313" key="2">
    <source>
        <dbReference type="EMBL" id="GAA1553931.1"/>
    </source>
</evidence>
<dbReference type="EMBL" id="BAAANC010000004">
    <property type="protein sequence ID" value="GAA1553931.1"/>
    <property type="molecule type" value="Genomic_DNA"/>
</dbReference>
<protein>
    <submittedName>
        <fullName evidence="2">Uncharacterized protein</fullName>
    </submittedName>
</protein>
<keyword evidence="3" id="KW-1185">Reference proteome</keyword>
<name>A0ABN2C9B1_9ACTN</name>
<evidence type="ECO:0000313" key="3">
    <source>
        <dbReference type="Proteomes" id="UP001500363"/>
    </source>
</evidence>
<organism evidence="2 3">
    <name type="scientific">Kribbella lupini</name>
    <dbReference type="NCBI Taxonomy" id="291602"/>
    <lineage>
        <taxon>Bacteria</taxon>
        <taxon>Bacillati</taxon>
        <taxon>Actinomycetota</taxon>
        <taxon>Actinomycetes</taxon>
        <taxon>Propionibacteriales</taxon>
        <taxon>Kribbellaceae</taxon>
        <taxon>Kribbella</taxon>
    </lineage>
</organism>